<evidence type="ECO:0000313" key="1">
    <source>
        <dbReference type="EMBL" id="MBA0646173.1"/>
    </source>
</evidence>
<name>A0A7J8U722_9ROSI</name>
<dbReference type="Proteomes" id="UP000593573">
    <property type="component" value="Unassembled WGS sequence"/>
</dbReference>
<reference evidence="1 2" key="1">
    <citation type="journal article" date="2019" name="Genome Biol. Evol.">
        <title>Insights into the evolution of the New World diploid cottons (Gossypium, subgenus Houzingenia) based on genome sequencing.</title>
        <authorList>
            <person name="Grover C.E."/>
            <person name="Arick M.A. 2nd"/>
            <person name="Thrash A."/>
            <person name="Conover J.L."/>
            <person name="Sanders W.S."/>
            <person name="Peterson D.G."/>
            <person name="Frelichowski J.E."/>
            <person name="Scheffler J.A."/>
            <person name="Scheffler B.E."/>
            <person name="Wendel J.F."/>
        </authorList>
    </citation>
    <scope>NUCLEOTIDE SEQUENCE [LARGE SCALE GENOMIC DNA]</scope>
    <source>
        <strain evidence="1">57</strain>
        <tissue evidence="1">Leaf</tissue>
    </source>
</reference>
<accession>A0A7J8U722</accession>
<organism evidence="1 2">
    <name type="scientific">Gossypium klotzschianum</name>
    <dbReference type="NCBI Taxonomy" id="34286"/>
    <lineage>
        <taxon>Eukaryota</taxon>
        <taxon>Viridiplantae</taxon>
        <taxon>Streptophyta</taxon>
        <taxon>Embryophyta</taxon>
        <taxon>Tracheophyta</taxon>
        <taxon>Spermatophyta</taxon>
        <taxon>Magnoliopsida</taxon>
        <taxon>eudicotyledons</taxon>
        <taxon>Gunneridae</taxon>
        <taxon>Pentapetalae</taxon>
        <taxon>rosids</taxon>
        <taxon>malvids</taxon>
        <taxon>Malvales</taxon>
        <taxon>Malvaceae</taxon>
        <taxon>Malvoideae</taxon>
        <taxon>Gossypium</taxon>
    </lineage>
</organism>
<evidence type="ECO:0000313" key="2">
    <source>
        <dbReference type="Proteomes" id="UP000593573"/>
    </source>
</evidence>
<proteinExistence type="predicted"/>
<protein>
    <submittedName>
        <fullName evidence="1">Uncharacterized protein</fullName>
    </submittedName>
</protein>
<keyword evidence="2" id="KW-1185">Reference proteome</keyword>
<dbReference type="AlphaFoldDB" id="A0A7J8U722"/>
<comment type="caution">
    <text evidence="1">The sequence shown here is derived from an EMBL/GenBank/DDBJ whole genome shotgun (WGS) entry which is preliminary data.</text>
</comment>
<dbReference type="EMBL" id="JABFAB010000004">
    <property type="protein sequence ID" value="MBA0646173.1"/>
    <property type="molecule type" value="Genomic_DNA"/>
</dbReference>
<gene>
    <name evidence="1" type="ORF">Goklo_014156</name>
</gene>
<sequence length="27" mass="3301">MDFLIKWETMRSSDYGLRKRNEGRVIV</sequence>